<gene>
    <name evidence="2" type="ORF">HPP92_025143</name>
</gene>
<accession>A0A835PG27</accession>
<evidence type="ECO:0000259" key="1">
    <source>
        <dbReference type="Pfam" id="PF23596"/>
    </source>
</evidence>
<name>A0A835PG27_VANPL</name>
<organism evidence="2 3">
    <name type="scientific">Vanilla planifolia</name>
    <name type="common">Vanilla</name>
    <dbReference type="NCBI Taxonomy" id="51239"/>
    <lineage>
        <taxon>Eukaryota</taxon>
        <taxon>Viridiplantae</taxon>
        <taxon>Streptophyta</taxon>
        <taxon>Embryophyta</taxon>
        <taxon>Tracheophyta</taxon>
        <taxon>Spermatophyta</taxon>
        <taxon>Magnoliopsida</taxon>
        <taxon>Liliopsida</taxon>
        <taxon>Asparagales</taxon>
        <taxon>Orchidaceae</taxon>
        <taxon>Vanilloideae</taxon>
        <taxon>Vanilleae</taxon>
        <taxon>Vanilla</taxon>
    </lineage>
</organism>
<dbReference type="EMBL" id="JADCNL010000014">
    <property type="protein sequence ID" value="KAG0452479.1"/>
    <property type="molecule type" value="Genomic_DNA"/>
</dbReference>
<evidence type="ECO:0000313" key="3">
    <source>
        <dbReference type="Proteomes" id="UP000636800"/>
    </source>
</evidence>
<proteinExistence type="predicted"/>
<protein>
    <recommendedName>
        <fullName evidence="1">DUF7138 domain-containing protein</fullName>
    </recommendedName>
</protein>
<keyword evidence="3" id="KW-1185">Reference proteome</keyword>
<dbReference type="PANTHER" id="PTHR36351:SF1">
    <property type="entry name" value="EMBRYO SAC DEVELOPMENT ARREST 12"/>
    <property type="match status" value="1"/>
</dbReference>
<dbReference type="PANTHER" id="PTHR36351">
    <property type="entry name" value="EMBRYO SAC DEVELOPMENT ARREST 12"/>
    <property type="match status" value="1"/>
</dbReference>
<dbReference type="InterPro" id="IPR055562">
    <property type="entry name" value="DUF7138"/>
</dbReference>
<dbReference type="AlphaFoldDB" id="A0A835PG27"/>
<reference evidence="2 3" key="1">
    <citation type="journal article" date="2020" name="Nat. Food">
        <title>A phased Vanilla planifolia genome enables genetic improvement of flavour and production.</title>
        <authorList>
            <person name="Hasing T."/>
            <person name="Tang H."/>
            <person name="Brym M."/>
            <person name="Khazi F."/>
            <person name="Huang T."/>
            <person name="Chambers A.H."/>
        </authorList>
    </citation>
    <scope>NUCLEOTIDE SEQUENCE [LARGE SCALE GENOMIC DNA]</scope>
    <source>
        <tissue evidence="2">Leaf</tissue>
    </source>
</reference>
<feature type="domain" description="DUF7138" evidence="1">
    <location>
        <begin position="11"/>
        <end position="95"/>
    </location>
</feature>
<comment type="caution">
    <text evidence="2">The sequence shown here is derived from an EMBL/GenBank/DDBJ whole genome shotgun (WGS) entry which is preliminary data.</text>
</comment>
<sequence length="266" mass="29173">MGEFAESTPAASFPVFFFDGKKEISVGNVLVHPGIEFLRFQTLIGHKIGLSPHEITMHLVRRKKVRESLNTSQKVLIDGSSDFAAIARERDCVVLAKRSKRTRPRRRGAPIGAAEQRKSAAIPQDKTILRRNQADGSMIDDPYGGWVSHAARFGLCYEYDDSGLRNLQRQRERYLLSTAAAYEYAAAAVNFPDPSSGYDGGLLGGRPLETAAASARSAVCENCLRAEAEGRPASFHWCVFDAVTVGFRSPVGPIQRPPKKHIEASA</sequence>
<dbReference type="Pfam" id="PF23596">
    <property type="entry name" value="DUF7138"/>
    <property type="match status" value="1"/>
</dbReference>
<dbReference type="Proteomes" id="UP000636800">
    <property type="component" value="Unassembled WGS sequence"/>
</dbReference>
<evidence type="ECO:0000313" key="2">
    <source>
        <dbReference type="EMBL" id="KAG0452479.1"/>
    </source>
</evidence>